<feature type="transmembrane region" description="Helical" evidence="1">
    <location>
        <begin position="204"/>
        <end position="224"/>
    </location>
</feature>
<dbReference type="EMBL" id="SMCO01000003">
    <property type="protein sequence ID" value="TCV88993.1"/>
    <property type="molecule type" value="Genomic_DNA"/>
</dbReference>
<keyword evidence="1" id="KW-1133">Transmembrane helix</keyword>
<evidence type="ECO:0000313" key="4">
    <source>
        <dbReference type="Proteomes" id="UP000295367"/>
    </source>
</evidence>
<keyword evidence="1" id="KW-0472">Membrane</keyword>
<protein>
    <submittedName>
        <fullName evidence="3">Putative secreted protein</fullName>
    </submittedName>
</protein>
<organism evidence="3 4">
    <name type="scientific">Sulfurirhabdus autotrophica</name>
    <dbReference type="NCBI Taxonomy" id="1706046"/>
    <lineage>
        <taxon>Bacteria</taxon>
        <taxon>Pseudomonadati</taxon>
        <taxon>Pseudomonadota</taxon>
        <taxon>Betaproteobacteria</taxon>
        <taxon>Nitrosomonadales</taxon>
        <taxon>Sulfuricellaceae</taxon>
        <taxon>Sulfurirhabdus</taxon>
    </lineage>
</organism>
<dbReference type="Proteomes" id="UP000295367">
    <property type="component" value="Unassembled WGS sequence"/>
</dbReference>
<keyword evidence="1" id="KW-0812">Transmembrane</keyword>
<comment type="caution">
    <text evidence="3">The sequence shown here is derived from an EMBL/GenBank/DDBJ whole genome shotgun (WGS) entry which is preliminary data.</text>
</comment>
<evidence type="ECO:0000256" key="1">
    <source>
        <dbReference type="SAM" id="Phobius"/>
    </source>
</evidence>
<dbReference type="NCBIfam" id="TIGR03370">
    <property type="entry name" value="VPLPA-CTERM"/>
    <property type="match status" value="1"/>
</dbReference>
<gene>
    <name evidence="3" type="ORF">EDC63_10365</name>
</gene>
<evidence type="ECO:0000256" key="2">
    <source>
        <dbReference type="SAM" id="SignalP"/>
    </source>
</evidence>
<sequence>MKRIAKLLVCLGLAWGMNAQASTLSFFCITPSVSTDCGIGQSQLTVDVIGTTKGVSFTFYNKVGSKSSITDVYFDAGTSSLSGSPLPTITDSDVGNQTNVVFSLDANPANLPGANNITPPFNASTSTAFTSGANAGNGGTTSHGVNAASEWLTLDYALKSGKTLNDVLLDLSNGNLRLGIHVTGFQDGNSASFVNNPGLPPQVVPVPAAAWLLGSGLIGLVGLARRRVIQ</sequence>
<keyword evidence="4" id="KW-1185">Reference proteome</keyword>
<feature type="chain" id="PRO_5020971631" evidence="2">
    <location>
        <begin position="22"/>
        <end position="230"/>
    </location>
</feature>
<accession>A0A4R3YEU7</accession>
<dbReference type="AlphaFoldDB" id="A0A4R3YEU7"/>
<dbReference type="InterPro" id="IPR022472">
    <property type="entry name" value="VPLPA-CTERM"/>
</dbReference>
<keyword evidence="2" id="KW-0732">Signal</keyword>
<name>A0A4R3YEU7_9PROT</name>
<feature type="signal peptide" evidence="2">
    <location>
        <begin position="1"/>
        <end position="21"/>
    </location>
</feature>
<reference evidence="3 4" key="1">
    <citation type="submission" date="2019-03" db="EMBL/GenBank/DDBJ databases">
        <title>Genomic Encyclopedia of Type Strains, Phase IV (KMG-IV): sequencing the most valuable type-strain genomes for metagenomic binning, comparative biology and taxonomic classification.</title>
        <authorList>
            <person name="Goeker M."/>
        </authorList>
    </citation>
    <scope>NUCLEOTIDE SEQUENCE [LARGE SCALE GENOMIC DNA]</scope>
    <source>
        <strain evidence="3 4">DSM 100309</strain>
    </source>
</reference>
<evidence type="ECO:0000313" key="3">
    <source>
        <dbReference type="EMBL" id="TCV88993.1"/>
    </source>
</evidence>
<proteinExistence type="predicted"/>
<dbReference type="RefSeq" id="WP_223248233.1">
    <property type="nucleotide sequence ID" value="NZ_BHVT01000020.1"/>
</dbReference>